<name>A0ABX7R001_9GAMM</name>
<evidence type="ECO:0000256" key="1">
    <source>
        <dbReference type="SAM" id="SignalP"/>
    </source>
</evidence>
<keyword evidence="3" id="KW-1185">Reference proteome</keyword>
<accession>A0ABX7R001</accession>
<proteinExistence type="predicted"/>
<keyword evidence="1" id="KW-0732">Signal</keyword>
<dbReference type="RefSeq" id="WP_207379972.1">
    <property type="nucleotide sequence ID" value="NZ_CP071502.1"/>
</dbReference>
<evidence type="ECO:0000313" key="2">
    <source>
        <dbReference type="EMBL" id="QSX36622.1"/>
    </source>
</evidence>
<protein>
    <submittedName>
        <fullName evidence="2">Uncharacterized protein</fullName>
    </submittedName>
</protein>
<evidence type="ECO:0000313" key="3">
    <source>
        <dbReference type="Proteomes" id="UP000663207"/>
    </source>
</evidence>
<feature type="chain" id="PRO_5046759150" evidence="1">
    <location>
        <begin position="23"/>
        <end position="170"/>
    </location>
</feature>
<dbReference type="EMBL" id="CP071502">
    <property type="protein sequence ID" value="QSX36622.1"/>
    <property type="molecule type" value="Genomic_DNA"/>
</dbReference>
<sequence length="170" mass="18923">MFIRLVAIAGLFFSLLSSNATAMQIDSEENYMSVELLPLCSELGQVKVVYSNVSGKKLLIDPYYGDPALYDAHNHGVSLNNIDFKGFVQLWATKDGSKALDYYSVIMPGQSVEHIVNFNDHNPDIDKSKSYIVMGGGAFFAITEDGQRIMLRLESAFLNKNLEIGPDCWK</sequence>
<reference evidence="2 3" key="1">
    <citation type="submission" date="2021-03" db="EMBL/GenBank/DDBJ databases">
        <title>Novel species identification of genus Shewanella.</title>
        <authorList>
            <person name="Liu G."/>
            <person name="Zhang Q."/>
        </authorList>
    </citation>
    <scope>NUCLEOTIDE SEQUENCE [LARGE SCALE GENOMIC DNA]</scope>
    <source>
        <strain evidence="2 3">FJAT-52962</strain>
    </source>
</reference>
<organism evidence="2 3">
    <name type="scientific">Shewanella sedimentimangrovi</name>
    <dbReference type="NCBI Taxonomy" id="2814293"/>
    <lineage>
        <taxon>Bacteria</taxon>
        <taxon>Pseudomonadati</taxon>
        <taxon>Pseudomonadota</taxon>
        <taxon>Gammaproteobacteria</taxon>
        <taxon>Alteromonadales</taxon>
        <taxon>Shewanellaceae</taxon>
        <taxon>Shewanella</taxon>
    </lineage>
</organism>
<dbReference type="Proteomes" id="UP000663207">
    <property type="component" value="Chromosome"/>
</dbReference>
<feature type="signal peptide" evidence="1">
    <location>
        <begin position="1"/>
        <end position="22"/>
    </location>
</feature>
<gene>
    <name evidence="2" type="ORF">JYB85_15245</name>
</gene>